<dbReference type="STRING" id="1184267.A11Q_1768"/>
<evidence type="ECO:0000313" key="2">
    <source>
        <dbReference type="EMBL" id="AGH95984.1"/>
    </source>
</evidence>
<name>M4VS29_9BACT</name>
<feature type="chain" id="PRO_5004060788" evidence="1">
    <location>
        <begin position="20"/>
        <end position="126"/>
    </location>
</feature>
<dbReference type="AlphaFoldDB" id="M4VS29"/>
<keyword evidence="1" id="KW-0732">Signal</keyword>
<organism evidence="2 3">
    <name type="scientific">Pseudobdellovibrio exovorus JSS</name>
    <dbReference type="NCBI Taxonomy" id="1184267"/>
    <lineage>
        <taxon>Bacteria</taxon>
        <taxon>Pseudomonadati</taxon>
        <taxon>Bdellovibrionota</taxon>
        <taxon>Bdellovibrionia</taxon>
        <taxon>Bdellovibrionales</taxon>
        <taxon>Pseudobdellovibrionaceae</taxon>
        <taxon>Pseudobdellovibrio</taxon>
    </lineage>
</organism>
<proteinExistence type="predicted"/>
<evidence type="ECO:0000313" key="3">
    <source>
        <dbReference type="Proteomes" id="UP000012040"/>
    </source>
</evidence>
<gene>
    <name evidence="2" type="ORF">A11Q_1768</name>
</gene>
<sequence>MKPALGLLLGISISIAAFANTESKTPFYYTQGSLKSQTVEDTTFLAYEGYGEACYVGNAWKARAVLKNMANDDIEKTNVQVWLDQNTGALTFSYVDTKCTDDSGYESEEAAVEACSVSVVIPACGS</sequence>
<protein>
    <submittedName>
        <fullName evidence="2">Uncharacterized protein</fullName>
    </submittedName>
</protein>
<dbReference type="HOGENOM" id="CLU_1977238_0_0_7"/>
<evidence type="ECO:0000256" key="1">
    <source>
        <dbReference type="SAM" id="SignalP"/>
    </source>
</evidence>
<dbReference type="EMBL" id="CP003537">
    <property type="protein sequence ID" value="AGH95984.1"/>
    <property type="molecule type" value="Genomic_DNA"/>
</dbReference>
<dbReference type="RefSeq" id="WP_015470474.1">
    <property type="nucleotide sequence ID" value="NC_020813.1"/>
</dbReference>
<dbReference type="PATRIC" id="fig|1184267.3.peg.1789"/>
<feature type="signal peptide" evidence="1">
    <location>
        <begin position="1"/>
        <end position="19"/>
    </location>
</feature>
<dbReference type="Proteomes" id="UP000012040">
    <property type="component" value="Chromosome"/>
</dbReference>
<accession>M4VS29</accession>
<keyword evidence="3" id="KW-1185">Reference proteome</keyword>
<dbReference type="KEGG" id="bex:A11Q_1768"/>
<reference evidence="2 3" key="1">
    <citation type="journal article" date="2013" name="ISME J.">
        <title>By their genes ye shall know them: genomic signatures of predatory bacteria.</title>
        <authorList>
            <person name="Pasternak Z."/>
            <person name="Pietrokovski S."/>
            <person name="Rotem O."/>
            <person name="Gophna U."/>
            <person name="Lurie-Weinberger M.N."/>
            <person name="Jurkevitch E."/>
        </authorList>
    </citation>
    <scope>NUCLEOTIDE SEQUENCE [LARGE SCALE GENOMIC DNA]</scope>
    <source>
        <strain evidence="2 3">JSS</strain>
    </source>
</reference>